<dbReference type="STRING" id="1280948.HY36_15315"/>
<dbReference type="Gene3D" id="3.30.70.360">
    <property type="match status" value="1"/>
</dbReference>
<dbReference type="InterPro" id="IPR036264">
    <property type="entry name" value="Bact_exopeptidase_dim_dom"/>
</dbReference>
<evidence type="ECO:0000256" key="5">
    <source>
        <dbReference type="ARBA" id="ARBA00022833"/>
    </source>
</evidence>
<dbReference type="RefSeq" id="WP_035550080.1">
    <property type="nucleotide sequence ID" value="NZ_AWFH01000008.1"/>
</dbReference>
<dbReference type="PANTHER" id="PTHR45962">
    <property type="entry name" value="N-FATTY-ACYL-AMINO ACID SYNTHASE/HYDROLASE PM20D1"/>
    <property type="match status" value="1"/>
</dbReference>
<feature type="chain" id="PRO_5001571662" description="Peptidase M20 dimerisation domain-containing protein" evidence="6">
    <location>
        <begin position="26"/>
        <end position="473"/>
    </location>
</feature>
<evidence type="ECO:0000256" key="4">
    <source>
        <dbReference type="ARBA" id="ARBA00022801"/>
    </source>
</evidence>
<keyword evidence="2" id="KW-0645">Protease</keyword>
<proteinExistence type="inferred from homology"/>
<keyword evidence="5" id="KW-0862">Zinc</keyword>
<dbReference type="EMBL" id="AWFH01000008">
    <property type="protein sequence ID" value="KCZ62736.1"/>
    <property type="molecule type" value="Genomic_DNA"/>
</dbReference>
<dbReference type="PATRIC" id="fig|1280948.3.peg.1296"/>
<dbReference type="InterPro" id="IPR011650">
    <property type="entry name" value="Peptidase_M20_dimer"/>
</dbReference>
<evidence type="ECO:0000313" key="9">
    <source>
        <dbReference type="Proteomes" id="UP000024547"/>
    </source>
</evidence>
<dbReference type="GO" id="GO:0008233">
    <property type="term" value="F:peptidase activity"/>
    <property type="evidence" value="ECO:0007669"/>
    <property type="project" value="UniProtKB-KW"/>
</dbReference>
<keyword evidence="9" id="KW-1185">Reference proteome</keyword>
<evidence type="ECO:0000256" key="2">
    <source>
        <dbReference type="ARBA" id="ARBA00022670"/>
    </source>
</evidence>
<feature type="domain" description="Peptidase M20 dimerisation" evidence="7">
    <location>
        <begin position="222"/>
        <end position="370"/>
    </location>
</feature>
<evidence type="ECO:0000256" key="1">
    <source>
        <dbReference type="ARBA" id="ARBA00006247"/>
    </source>
</evidence>
<dbReference type="eggNOG" id="COG0624">
    <property type="taxonomic scope" value="Bacteria"/>
</dbReference>
<keyword evidence="4" id="KW-0378">Hydrolase</keyword>
<evidence type="ECO:0000313" key="8">
    <source>
        <dbReference type="EMBL" id="KCZ62736.1"/>
    </source>
</evidence>
<gene>
    <name evidence="8" type="ORF">HY36_15315</name>
</gene>
<keyword evidence="3" id="KW-0479">Metal-binding</keyword>
<protein>
    <recommendedName>
        <fullName evidence="7">Peptidase M20 dimerisation domain-containing protein</fullName>
    </recommendedName>
</protein>
<dbReference type="NCBIfam" id="NF006596">
    <property type="entry name" value="PRK09133.1"/>
    <property type="match status" value="1"/>
</dbReference>
<dbReference type="PANTHER" id="PTHR45962:SF1">
    <property type="entry name" value="N-FATTY-ACYL-AMINO ACID SYNTHASE_HYDROLASE PM20D1"/>
    <property type="match status" value="1"/>
</dbReference>
<dbReference type="Proteomes" id="UP000024547">
    <property type="component" value="Unassembled WGS sequence"/>
</dbReference>
<dbReference type="AlphaFoldDB" id="A0A059E4Y3"/>
<evidence type="ECO:0000256" key="3">
    <source>
        <dbReference type="ARBA" id="ARBA00022723"/>
    </source>
</evidence>
<dbReference type="Gene3D" id="3.40.630.10">
    <property type="entry name" value="Zn peptidases"/>
    <property type="match status" value="1"/>
</dbReference>
<dbReference type="GO" id="GO:0046872">
    <property type="term" value="F:metal ion binding"/>
    <property type="evidence" value="ECO:0007669"/>
    <property type="project" value="UniProtKB-KW"/>
</dbReference>
<name>A0A059E4Y3_9PROT</name>
<dbReference type="SUPFAM" id="SSF53187">
    <property type="entry name" value="Zn-dependent exopeptidases"/>
    <property type="match status" value="1"/>
</dbReference>
<dbReference type="Pfam" id="PF01546">
    <property type="entry name" value="Peptidase_M20"/>
    <property type="match status" value="1"/>
</dbReference>
<dbReference type="SUPFAM" id="SSF55031">
    <property type="entry name" value="Bacterial exopeptidase dimerisation domain"/>
    <property type="match status" value="1"/>
</dbReference>
<dbReference type="GO" id="GO:0006508">
    <property type="term" value="P:proteolysis"/>
    <property type="evidence" value="ECO:0007669"/>
    <property type="project" value="UniProtKB-KW"/>
</dbReference>
<organism evidence="8 9">
    <name type="scientific">Hyphomonas atlantica</name>
    <dbReference type="NCBI Taxonomy" id="1280948"/>
    <lineage>
        <taxon>Bacteria</taxon>
        <taxon>Pseudomonadati</taxon>
        <taxon>Pseudomonadota</taxon>
        <taxon>Alphaproteobacteria</taxon>
        <taxon>Hyphomonadales</taxon>
        <taxon>Hyphomonadaceae</taxon>
        <taxon>Hyphomonas</taxon>
    </lineage>
</organism>
<evidence type="ECO:0000256" key="6">
    <source>
        <dbReference type="SAM" id="SignalP"/>
    </source>
</evidence>
<feature type="signal peptide" evidence="6">
    <location>
        <begin position="1"/>
        <end position="25"/>
    </location>
</feature>
<comment type="similarity">
    <text evidence="1">Belongs to the peptidase M20A family.</text>
</comment>
<dbReference type="Gene3D" id="1.10.150.900">
    <property type="match status" value="1"/>
</dbReference>
<comment type="caution">
    <text evidence="8">The sequence shown here is derived from an EMBL/GenBank/DDBJ whole genome shotgun (WGS) entry which is preliminary data.</text>
</comment>
<dbReference type="PROSITE" id="PS51257">
    <property type="entry name" value="PROKAR_LIPOPROTEIN"/>
    <property type="match status" value="1"/>
</dbReference>
<keyword evidence="6" id="KW-0732">Signal</keyword>
<accession>A0A059E4Y3</accession>
<dbReference type="OrthoDB" id="9809784at2"/>
<dbReference type="Pfam" id="PF07687">
    <property type="entry name" value="M20_dimer"/>
    <property type="match status" value="1"/>
</dbReference>
<dbReference type="InterPro" id="IPR002933">
    <property type="entry name" value="Peptidase_M20"/>
</dbReference>
<sequence length="473" mass="51449">MPTRHSLFALSALLGASCLTPVAVAQERTEDELKAREIYAKVVSIRSARGQENVPEVFEYLMSELSAAGFTDEDMKITDYENNGEATQGLMVWYRAEDPVKAPIVLLAHADVVDALAEDWVRAPYELIEEDGYFFGRGTADNKYGVTNLVQTFIRLKNEGWKPNRDIVMVLSGDEETGMVSTRGQAQYVHEHIKPEFVLNADAGGLALGPNGQPLYYGVQGAEKTYATWELTVTNPGGHSSTPRTDNAIYELSEAILKIRDHTFPVMSSELTRASLRIGGRQRLDKLGQAMRDFADDPSNEDAIAVLRANPATVGTIGTTCVATMLRGGHAENALPQSATVTVNCRIFPGVGIEATEATLKDVIDNEGVKFELISDLVESPESILREDVTNAIKASLAERGVEVPILPHMSSGGTDGMHYRNLGYDTVGISAAAAKQNDTFAHGLNERLPVASFYDGLDHWSIILKDLAGSED</sequence>
<reference evidence="8 9" key="1">
    <citation type="journal article" date="2014" name="Antonie Van Leeuwenhoek">
        <title>Hyphomonas beringensis sp. nov. and Hyphomonas chukchiensis sp. nov., isolated from surface seawater of the Bering Sea and Chukchi Sea.</title>
        <authorList>
            <person name="Li C."/>
            <person name="Lai Q."/>
            <person name="Li G."/>
            <person name="Dong C."/>
            <person name="Wang J."/>
            <person name="Liao Y."/>
            <person name="Shao Z."/>
        </authorList>
    </citation>
    <scope>NUCLEOTIDE SEQUENCE [LARGE SCALE GENOMIC DNA]</scope>
    <source>
        <strain evidence="8 9">22II1-22F38</strain>
    </source>
</reference>
<evidence type="ECO:0000259" key="7">
    <source>
        <dbReference type="Pfam" id="PF07687"/>
    </source>
</evidence>
<dbReference type="InterPro" id="IPR047177">
    <property type="entry name" value="Pept_M20A"/>
</dbReference>